<evidence type="ECO:0000259" key="1">
    <source>
        <dbReference type="Pfam" id="PF05368"/>
    </source>
</evidence>
<comment type="caution">
    <text evidence="2">The sequence shown here is derived from an EMBL/GenBank/DDBJ whole genome shotgun (WGS) entry which is preliminary data.</text>
</comment>
<proteinExistence type="predicted"/>
<gene>
    <name evidence="2" type="ORF">VXC91_44590</name>
</gene>
<name>A0ABU7FX57_9ACTN</name>
<protein>
    <submittedName>
        <fullName evidence="2">NmrA family NAD(P)-binding protein</fullName>
    </submittedName>
</protein>
<dbReference type="PANTHER" id="PTHR43162:SF1">
    <property type="entry name" value="PRESTALK A DIFFERENTIATION PROTEIN A"/>
    <property type="match status" value="1"/>
</dbReference>
<sequence length="293" mass="32236">MTDMQPVLVTGATGKTGRHAVRFLRESGLPVRALVHRHDERSRQLEDLGAEVAVGDLLDLDAMTAVTRGVRSAYFTYPIMPGLIEATTVFAQAAADNGVEAVVNMSQISARREATSNAARHHWLAERLLDHYPVPATHLRPTFFAEWLLVFGDWSGREGLLRLPMGHGRHAPIAAEDQGRVIAAILADPQPHAGRIYPLHGPKELDYDEIAAALARTLGRPVRYEPVDVDAFVRTLEARGWHPHTVQHLRNVVVDYQNGVFAGTNNVVRDVGGTEPLSVEAYAARHRDAMTAH</sequence>
<dbReference type="RefSeq" id="WP_329513046.1">
    <property type="nucleotide sequence ID" value="NZ_BAAAYZ010000239.1"/>
</dbReference>
<dbReference type="Proteomes" id="UP001333996">
    <property type="component" value="Unassembled WGS sequence"/>
</dbReference>
<dbReference type="InterPro" id="IPR036291">
    <property type="entry name" value="NAD(P)-bd_dom_sf"/>
</dbReference>
<dbReference type="SUPFAM" id="SSF51735">
    <property type="entry name" value="NAD(P)-binding Rossmann-fold domains"/>
    <property type="match status" value="1"/>
</dbReference>
<dbReference type="EMBL" id="JAYWVC010000474">
    <property type="protein sequence ID" value="MED7828725.1"/>
    <property type="molecule type" value="Genomic_DNA"/>
</dbReference>
<organism evidence="2 3">
    <name type="scientific">Streptomyces chiangmaiensis</name>
    <dbReference type="NCBI Taxonomy" id="766497"/>
    <lineage>
        <taxon>Bacteria</taxon>
        <taxon>Bacillati</taxon>
        <taxon>Actinomycetota</taxon>
        <taxon>Actinomycetes</taxon>
        <taxon>Kitasatosporales</taxon>
        <taxon>Streptomycetaceae</taxon>
        <taxon>Streptomyces</taxon>
    </lineage>
</organism>
<evidence type="ECO:0000313" key="2">
    <source>
        <dbReference type="EMBL" id="MED7828725.1"/>
    </source>
</evidence>
<dbReference type="Gene3D" id="3.40.50.720">
    <property type="entry name" value="NAD(P)-binding Rossmann-like Domain"/>
    <property type="match status" value="1"/>
</dbReference>
<evidence type="ECO:0000313" key="3">
    <source>
        <dbReference type="Proteomes" id="UP001333996"/>
    </source>
</evidence>
<dbReference type="Pfam" id="PF05368">
    <property type="entry name" value="NmrA"/>
    <property type="match status" value="1"/>
</dbReference>
<dbReference type="Gene3D" id="3.90.25.10">
    <property type="entry name" value="UDP-galactose 4-epimerase, domain 1"/>
    <property type="match status" value="1"/>
</dbReference>
<dbReference type="InterPro" id="IPR008030">
    <property type="entry name" value="NmrA-like"/>
</dbReference>
<reference evidence="2" key="1">
    <citation type="submission" date="2024-01" db="EMBL/GenBank/DDBJ databases">
        <title>First draft genome sequence data of TA4-1, the type strain of Gram-positive actinobacterium Streptomyces chiangmaiensis.</title>
        <authorList>
            <person name="Yasawong M."/>
            <person name="Nantapong N."/>
        </authorList>
    </citation>
    <scope>NUCLEOTIDE SEQUENCE</scope>
    <source>
        <strain evidence="2">TA4-1</strain>
    </source>
</reference>
<dbReference type="InterPro" id="IPR051604">
    <property type="entry name" value="Ergot_Alk_Oxidoreductase"/>
</dbReference>
<feature type="domain" description="NmrA-like" evidence="1">
    <location>
        <begin position="6"/>
        <end position="234"/>
    </location>
</feature>
<dbReference type="PANTHER" id="PTHR43162">
    <property type="match status" value="1"/>
</dbReference>
<keyword evidence="3" id="KW-1185">Reference proteome</keyword>
<accession>A0ABU7FX57</accession>